<reference evidence="4" key="1">
    <citation type="submission" date="2020-11" db="EMBL/GenBank/DDBJ databases">
        <authorList>
            <person name="Tran Van P."/>
        </authorList>
    </citation>
    <scope>NUCLEOTIDE SEQUENCE</scope>
</reference>
<dbReference type="InterPro" id="IPR041588">
    <property type="entry name" value="Integrase_H2C2"/>
</dbReference>
<feature type="coiled-coil region" evidence="1">
    <location>
        <begin position="157"/>
        <end position="195"/>
    </location>
</feature>
<accession>A0A7R8XF60</accession>
<feature type="compositionally biased region" description="Basic and acidic residues" evidence="2">
    <location>
        <begin position="425"/>
        <end position="437"/>
    </location>
</feature>
<organism evidence="4">
    <name type="scientific">Darwinula stevensoni</name>
    <dbReference type="NCBI Taxonomy" id="69355"/>
    <lineage>
        <taxon>Eukaryota</taxon>
        <taxon>Metazoa</taxon>
        <taxon>Ecdysozoa</taxon>
        <taxon>Arthropoda</taxon>
        <taxon>Crustacea</taxon>
        <taxon>Oligostraca</taxon>
        <taxon>Ostracoda</taxon>
        <taxon>Podocopa</taxon>
        <taxon>Podocopida</taxon>
        <taxon>Darwinulocopina</taxon>
        <taxon>Darwinuloidea</taxon>
        <taxon>Darwinulidae</taxon>
        <taxon>Darwinula</taxon>
    </lineage>
</organism>
<dbReference type="OrthoDB" id="425619at2759"/>
<feature type="compositionally biased region" description="Basic and acidic residues" evidence="2">
    <location>
        <begin position="393"/>
        <end position="405"/>
    </location>
</feature>
<sequence length="437" mass="50227">MMSAGERERNYPPDVQKRDYRKFAEPFQLINGELYHQSKKCAQPKKVIVGEEERNRVLDLYHRGIGGGHFGMNATLRKLEKYWWKNMTSDVKRFCSSCIVCQKANPMNNPAPAKLHPVKISSRLFHRWGVDLGWNRVSPTSSTIPSPQKTLPIQSGLRRLEKRMGEIELRLKNRRQEGLQNLEKAQEKKDAYDLKRSGPAYNVGDKVLKRNARKDTRMGGKLEERFVGPYFIREVLAKGAFLLRDDNGKDLTQKVNGSNLRRVISPIMPSAASLSKSLPPSPPTPPLPSWAGLSVISNHYSRFRSEHCQAVHFDVGRRHSFRNGNMLTGAEMWKVQCSSKFSPFELMFGMEPRFPYELDSPITPEDLADPIWTEETGEEIEKRMGEIELRLKNRRQEEKQKDAYNLKRSGPAYNVGDKVLKRNAKKDTRMGGKLEER</sequence>
<proteinExistence type="predicted"/>
<evidence type="ECO:0000313" key="4">
    <source>
        <dbReference type="EMBL" id="CAD7246652.1"/>
    </source>
</evidence>
<dbReference type="Proteomes" id="UP000677054">
    <property type="component" value="Unassembled WGS sequence"/>
</dbReference>
<dbReference type="EMBL" id="CAJPEV010001198">
    <property type="protein sequence ID" value="CAG0891310.1"/>
    <property type="molecule type" value="Genomic_DNA"/>
</dbReference>
<evidence type="ECO:0000256" key="1">
    <source>
        <dbReference type="SAM" id="Coils"/>
    </source>
</evidence>
<dbReference type="FunFam" id="1.10.340.70:FF:000001">
    <property type="entry name" value="Retrovirus-related Pol polyprotein from transposon gypsy-like Protein"/>
    <property type="match status" value="1"/>
</dbReference>
<dbReference type="PANTHER" id="PTHR47266">
    <property type="entry name" value="ENDONUCLEASE-RELATED"/>
    <property type="match status" value="1"/>
</dbReference>
<evidence type="ECO:0000259" key="3">
    <source>
        <dbReference type="Pfam" id="PF17921"/>
    </source>
</evidence>
<evidence type="ECO:0000256" key="2">
    <source>
        <dbReference type="SAM" id="MobiDB-lite"/>
    </source>
</evidence>
<name>A0A7R8XF60_9CRUS</name>
<keyword evidence="5" id="KW-1185">Reference proteome</keyword>
<dbReference type="AlphaFoldDB" id="A0A7R8XF60"/>
<feature type="domain" description="Integrase zinc-binding" evidence="3">
    <location>
        <begin position="51"/>
        <end position="106"/>
    </location>
</feature>
<evidence type="ECO:0000313" key="5">
    <source>
        <dbReference type="Proteomes" id="UP000677054"/>
    </source>
</evidence>
<protein>
    <recommendedName>
        <fullName evidence="3">Integrase zinc-binding domain-containing protein</fullName>
    </recommendedName>
</protein>
<gene>
    <name evidence="4" type="ORF">DSTB1V02_LOCUS6499</name>
</gene>
<dbReference type="Gene3D" id="1.10.340.70">
    <property type="match status" value="1"/>
</dbReference>
<dbReference type="Pfam" id="PF17921">
    <property type="entry name" value="Integrase_H2C2"/>
    <property type="match status" value="1"/>
</dbReference>
<dbReference type="InterPro" id="IPR052160">
    <property type="entry name" value="Gypsy_RT_Integrase-like"/>
</dbReference>
<keyword evidence="1" id="KW-0175">Coiled coil</keyword>
<feature type="region of interest" description="Disordered" evidence="2">
    <location>
        <begin position="393"/>
        <end position="437"/>
    </location>
</feature>
<dbReference type="EMBL" id="LR900715">
    <property type="protein sequence ID" value="CAD7246652.1"/>
    <property type="molecule type" value="Genomic_DNA"/>
</dbReference>